<sequence>MPKSRLSTAVDTDPLASARALCPGCTDASMIEAALRACAVNLDSLESLSVGRLVERIGTLSAQRMRQLCAALAIAVDC</sequence>
<evidence type="ECO:0000313" key="4">
    <source>
        <dbReference type="Proteomes" id="UP000660668"/>
    </source>
</evidence>
<organism evidence="3 4">
    <name type="scientific">Nocardioides agariphilus</name>
    <dbReference type="NCBI Taxonomy" id="433664"/>
    <lineage>
        <taxon>Bacteria</taxon>
        <taxon>Bacillati</taxon>
        <taxon>Actinomycetota</taxon>
        <taxon>Actinomycetes</taxon>
        <taxon>Propionibacteriales</taxon>
        <taxon>Nocardioidaceae</taxon>
        <taxon>Nocardioides</taxon>
    </lineage>
</organism>
<name>A0A930VTJ8_9ACTN</name>
<dbReference type="EMBL" id="JADKPO010000067">
    <property type="protein sequence ID" value="MBF4770570.1"/>
    <property type="molecule type" value="Genomic_DNA"/>
</dbReference>
<gene>
    <name evidence="3" type="ORF">ISU10_22595</name>
</gene>
<dbReference type="Proteomes" id="UP000660668">
    <property type="component" value="Unassembled WGS sequence"/>
</dbReference>
<protein>
    <submittedName>
        <fullName evidence="3">Uncharacterized protein</fullName>
    </submittedName>
</protein>
<dbReference type="InterPro" id="IPR011067">
    <property type="entry name" value="Plasmid_toxin/cell-grow_inhib"/>
</dbReference>
<evidence type="ECO:0000313" key="3">
    <source>
        <dbReference type="EMBL" id="MBF4770570.1"/>
    </source>
</evidence>
<reference evidence="3" key="1">
    <citation type="submission" date="2020-11" db="EMBL/GenBank/DDBJ databases">
        <title>Nocardioides cynanchi sp. nov., isolated from soil of rhizosphere of Cynanchum wilfordii.</title>
        <authorList>
            <person name="Lee J.-S."/>
            <person name="Suh M.K."/>
            <person name="Kim J.-S."/>
        </authorList>
    </citation>
    <scope>NUCLEOTIDE SEQUENCE</scope>
    <source>
        <strain evidence="3">KCTC 19276</strain>
    </source>
</reference>
<dbReference type="InterPro" id="IPR003477">
    <property type="entry name" value="PemK-like"/>
</dbReference>
<dbReference type="SUPFAM" id="SSF50118">
    <property type="entry name" value="Cell growth inhibitor/plasmid maintenance toxic component"/>
    <property type="match status" value="1"/>
</dbReference>
<accession>A0A930VTJ8</accession>
<dbReference type="Gene3D" id="2.30.30.110">
    <property type="match status" value="1"/>
</dbReference>
<comment type="similarity">
    <text evidence="1">Belongs to the PemK/MazF family.</text>
</comment>
<dbReference type="RefSeq" id="WP_194698714.1">
    <property type="nucleotide sequence ID" value="NZ_JADKPO010000067.1"/>
</dbReference>
<keyword evidence="2" id="KW-1277">Toxin-antitoxin system</keyword>
<keyword evidence="4" id="KW-1185">Reference proteome</keyword>
<proteinExistence type="inferred from homology"/>
<dbReference type="AlphaFoldDB" id="A0A930VTJ8"/>
<evidence type="ECO:0000256" key="1">
    <source>
        <dbReference type="ARBA" id="ARBA00007521"/>
    </source>
</evidence>
<evidence type="ECO:0000256" key="2">
    <source>
        <dbReference type="ARBA" id="ARBA00022649"/>
    </source>
</evidence>
<comment type="caution">
    <text evidence="3">The sequence shown here is derived from an EMBL/GenBank/DDBJ whole genome shotgun (WGS) entry which is preliminary data.</text>
</comment>
<dbReference type="Pfam" id="PF02452">
    <property type="entry name" value="PemK_toxin"/>
    <property type="match status" value="1"/>
</dbReference>